<gene>
    <name evidence="1" type="ORF">CLUMA_CG011083</name>
</gene>
<reference evidence="1 2" key="1">
    <citation type="submission" date="2015-04" db="EMBL/GenBank/DDBJ databases">
        <authorList>
            <person name="Syromyatnikov M.Y."/>
            <person name="Popov V.N."/>
        </authorList>
    </citation>
    <scope>NUCLEOTIDE SEQUENCE [LARGE SCALE GENOMIC DNA]</scope>
</reference>
<proteinExistence type="predicted"/>
<dbReference type="Proteomes" id="UP000183832">
    <property type="component" value="Unassembled WGS sequence"/>
</dbReference>
<keyword evidence="2" id="KW-1185">Reference proteome</keyword>
<organism evidence="1 2">
    <name type="scientific">Clunio marinus</name>
    <dbReference type="NCBI Taxonomy" id="568069"/>
    <lineage>
        <taxon>Eukaryota</taxon>
        <taxon>Metazoa</taxon>
        <taxon>Ecdysozoa</taxon>
        <taxon>Arthropoda</taxon>
        <taxon>Hexapoda</taxon>
        <taxon>Insecta</taxon>
        <taxon>Pterygota</taxon>
        <taxon>Neoptera</taxon>
        <taxon>Endopterygota</taxon>
        <taxon>Diptera</taxon>
        <taxon>Nematocera</taxon>
        <taxon>Chironomoidea</taxon>
        <taxon>Chironomidae</taxon>
        <taxon>Clunio</taxon>
    </lineage>
</organism>
<dbReference type="AlphaFoldDB" id="A0A1J1IBP5"/>
<dbReference type="EMBL" id="CVRI01000047">
    <property type="protein sequence ID" value="CRK97703.1"/>
    <property type="molecule type" value="Genomic_DNA"/>
</dbReference>
<name>A0A1J1IBP5_9DIPT</name>
<accession>A0A1J1IBP5</accession>
<sequence>MEENFSCEIREKLKIICSFCSVYVLLPKSFMCLLRRKLTRPFEAFPRYLSEYENITKRVPRKLKE</sequence>
<evidence type="ECO:0000313" key="2">
    <source>
        <dbReference type="Proteomes" id="UP000183832"/>
    </source>
</evidence>
<protein>
    <submittedName>
        <fullName evidence="1">CLUMA_CG011083, isoform A</fullName>
    </submittedName>
</protein>
<evidence type="ECO:0000313" key="1">
    <source>
        <dbReference type="EMBL" id="CRK97703.1"/>
    </source>
</evidence>